<keyword evidence="3 6" id="KW-0347">Helicase</keyword>
<dbReference type="AlphaFoldDB" id="A0A7Y6PIH0"/>
<evidence type="ECO:0000259" key="5">
    <source>
        <dbReference type="Pfam" id="PF22527"/>
    </source>
</evidence>
<dbReference type="GO" id="GO:0005524">
    <property type="term" value="F:ATP binding"/>
    <property type="evidence" value="ECO:0007669"/>
    <property type="project" value="UniProtKB-KW"/>
</dbReference>
<dbReference type="EMBL" id="JABWDJ010000482">
    <property type="protein sequence ID" value="NVB76442.1"/>
    <property type="molecule type" value="Genomic_DNA"/>
</dbReference>
<dbReference type="Gene3D" id="3.40.50.300">
    <property type="entry name" value="P-loop containing nucleotide triphosphate hydrolases"/>
    <property type="match status" value="2"/>
</dbReference>
<comment type="caution">
    <text evidence="6">The sequence shown here is derived from an EMBL/GenBank/DDBJ whole genome shotgun (WGS) entry which is preliminary data.</text>
</comment>
<name>A0A7Y6PIH0_PHOVU</name>
<evidence type="ECO:0000256" key="2">
    <source>
        <dbReference type="ARBA" id="ARBA00022801"/>
    </source>
</evidence>
<evidence type="ECO:0000256" key="1">
    <source>
        <dbReference type="ARBA" id="ARBA00022741"/>
    </source>
</evidence>
<keyword evidence="2" id="KW-0378">Hydrolase</keyword>
<feature type="non-terminal residue" evidence="6">
    <location>
        <position position="1"/>
    </location>
</feature>
<evidence type="ECO:0000313" key="6">
    <source>
        <dbReference type="EMBL" id="NVB76442.1"/>
    </source>
</evidence>
<feature type="domain" description="ATP-dependent RNA helicase SUV3 DEXQ-box helicase" evidence="5">
    <location>
        <begin position="1"/>
        <end position="90"/>
    </location>
</feature>
<dbReference type="PANTHER" id="PTHR12131:SF1">
    <property type="entry name" value="ATP-DEPENDENT RNA HELICASE SUPV3L1, MITOCHONDRIAL-RELATED"/>
    <property type="match status" value="1"/>
</dbReference>
<reference evidence="6 7" key="1">
    <citation type="submission" date="2020-04" db="EMBL/GenBank/DDBJ databases">
        <authorList>
            <person name="Pieper L."/>
        </authorList>
    </citation>
    <scope>NUCLEOTIDE SEQUENCE [LARGE SCALE GENOMIC DNA]</scope>
    <source>
        <strain evidence="6 7">B33</strain>
    </source>
</reference>
<dbReference type="GO" id="GO:0016787">
    <property type="term" value="F:hydrolase activity"/>
    <property type="evidence" value="ECO:0007669"/>
    <property type="project" value="UniProtKB-KW"/>
</dbReference>
<organism evidence="6 7">
    <name type="scientific">Phocaeicola vulgatus</name>
    <name type="common">Bacteroides vulgatus</name>
    <dbReference type="NCBI Taxonomy" id="821"/>
    <lineage>
        <taxon>Bacteria</taxon>
        <taxon>Pseudomonadati</taxon>
        <taxon>Bacteroidota</taxon>
        <taxon>Bacteroidia</taxon>
        <taxon>Bacteroidales</taxon>
        <taxon>Bacteroidaceae</taxon>
        <taxon>Phocaeicola</taxon>
    </lineage>
</organism>
<dbReference type="InterPro" id="IPR055206">
    <property type="entry name" value="DEXQc_SUV3"/>
</dbReference>
<evidence type="ECO:0000313" key="7">
    <source>
        <dbReference type="Proteomes" id="UP000524321"/>
    </source>
</evidence>
<keyword evidence="4" id="KW-0067">ATP-binding</keyword>
<dbReference type="Pfam" id="PF22527">
    <property type="entry name" value="DEXQc_Suv3"/>
    <property type="match status" value="1"/>
</dbReference>
<dbReference type="RefSeq" id="WP_221421022.1">
    <property type="nucleotide sequence ID" value="NZ_JABWDJ010000482.1"/>
</dbReference>
<evidence type="ECO:0000256" key="3">
    <source>
        <dbReference type="ARBA" id="ARBA00022806"/>
    </source>
</evidence>
<evidence type="ECO:0000256" key="4">
    <source>
        <dbReference type="ARBA" id="ARBA00022840"/>
    </source>
</evidence>
<gene>
    <name evidence="6" type="ORF">HUV05_23695</name>
</gene>
<sequence length="115" mass="13139">CSMITGEETIQVPGALCQACTVEMLNDHEYFDIVVVDECQMVGDPYRGHNWTRAILGLRADEIHLCMAPEAESIVTQMIKRCGDQYRIVRHKRNTRLTVEKKPYSLKNDLRKGDA</sequence>
<dbReference type="PANTHER" id="PTHR12131">
    <property type="entry name" value="ATP-DEPENDENT RNA AND DNA HELICASE"/>
    <property type="match status" value="1"/>
</dbReference>
<dbReference type="InterPro" id="IPR027417">
    <property type="entry name" value="P-loop_NTPase"/>
</dbReference>
<proteinExistence type="predicted"/>
<dbReference type="InterPro" id="IPR050699">
    <property type="entry name" value="RNA-DNA_Helicase"/>
</dbReference>
<reference evidence="6 7" key="2">
    <citation type="submission" date="2020-07" db="EMBL/GenBank/DDBJ databases">
        <title>Bacterial metabolism rescues the inhibition of intestinal drug absorption by food and drug additives.</title>
        <authorList>
            <person name="Zou L."/>
            <person name="Spanogiannopoulos P."/>
            <person name="Chien H.-C."/>
            <person name="Pieper L.M."/>
            <person name="Cai W."/>
            <person name="Khuri N."/>
            <person name="Pottel J."/>
            <person name="Vora B."/>
            <person name="Ni Z."/>
            <person name="Tsakalozou E."/>
            <person name="Zhang W."/>
            <person name="Shoichet B.K."/>
            <person name="Giacomini K.M."/>
            <person name="Turnbaugh P.J."/>
        </authorList>
    </citation>
    <scope>NUCLEOTIDE SEQUENCE [LARGE SCALE GENOMIC DNA]</scope>
    <source>
        <strain evidence="6 7">B33</strain>
    </source>
</reference>
<dbReference type="GO" id="GO:0004386">
    <property type="term" value="F:helicase activity"/>
    <property type="evidence" value="ECO:0007669"/>
    <property type="project" value="UniProtKB-KW"/>
</dbReference>
<dbReference type="Proteomes" id="UP000524321">
    <property type="component" value="Unassembled WGS sequence"/>
</dbReference>
<keyword evidence="1" id="KW-0547">Nucleotide-binding</keyword>
<accession>A0A7Y6PIH0</accession>
<feature type="non-terminal residue" evidence="6">
    <location>
        <position position="115"/>
    </location>
</feature>
<protein>
    <submittedName>
        <fullName evidence="6">Helicase</fullName>
    </submittedName>
</protein>